<accession>A0ACA9KP36</accession>
<proteinExistence type="predicted"/>
<dbReference type="Proteomes" id="UP000789920">
    <property type="component" value="Unassembled WGS sequence"/>
</dbReference>
<gene>
    <name evidence="1" type="ORF">RPERSI_LOCUS1149</name>
</gene>
<evidence type="ECO:0000313" key="1">
    <source>
        <dbReference type="EMBL" id="CAG8485098.1"/>
    </source>
</evidence>
<reference evidence="1" key="1">
    <citation type="submission" date="2021-06" db="EMBL/GenBank/DDBJ databases">
        <authorList>
            <person name="Kallberg Y."/>
            <person name="Tangrot J."/>
            <person name="Rosling A."/>
        </authorList>
    </citation>
    <scope>NUCLEOTIDE SEQUENCE</scope>
    <source>
        <strain evidence="1">MA461A</strain>
    </source>
</reference>
<comment type="caution">
    <text evidence="1">The sequence shown here is derived from an EMBL/GenBank/DDBJ whole genome shotgun (WGS) entry which is preliminary data.</text>
</comment>
<protein>
    <submittedName>
        <fullName evidence="1">1782_t:CDS:1</fullName>
    </submittedName>
</protein>
<evidence type="ECO:0000313" key="2">
    <source>
        <dbReference type="Proteomes" id="UP000789920"/>
    </source>
</evidence>
<name>A0ACA9KP36_9GLOM</name>
<dbReference type="EMBL" id="CAJVQC010000982">
    <property type="protein sequence ID" value="CAG8485098.1"/>
    <property type="molecule type" value="Genomic_DNA"/>
</dbReference>
<organism evidence="1 2">
    <name type="scientific">Racocetra persica</name>
    <dbReference type="NCBI Taxonomy" id="160502"/>
    <lineage>
        <taxon>Eukaryota</taxon>
        <taxon>Fungi</taxon>
        <taxon>Fungi incertae sedis</taxon>
        <taxon>Mucoromycota</taxon>
        <taxon>Glomeromycotina</taxon>
        <taxon>Glomeromycetes</taxon>
        <taxon>Diversisporales</taxon>
        <taxon>Gigasporaceae</taxon>
        <taxon>Racocetra</taxon>
    </lineage>
</organism>
<keyword evidence="2" id="KW-1185">Reference proteome</keyword>
<sequence length="118" mass="13882">MSFFQHVYPTQSILKKALKNYLNENLSEFTLGISENKFTNKFYSSWYSQNNFKQNSLSYDSVESIMNSKLAVYSYNSELVYSNNAEHLRPILAEYESFSKRSLGMLLQKKQDKLFEVD</sequence>